<dbReference type="SMART" id="SM00717">
    <property type="entry name" value="SANT"/>
    <property type="match status" value="1"/>
</dbReference>
<comment type="caution">
    <text evidence="6">The sequence shown here is derived from an EMBL/GenBank/DDBJ whole genome shotgun (WGS) entry which is preliminary data.</text>
</comment>
<dbReference type="SUPFAM" id="SSF46689">
    <property type="entry name" value="Homeodomain-like"/>
    <property type="match status" value="1"/>
</dbReference>
<organism evidence="6 7">
    <name type="scientific">Nepenthes gracilis</name>
    <name type="common">Slender pitcher plant</name>
    <dbReference type="NCBI Taxonomy" id="150966"/>
    <lineage>
        <taxon>Eukaryota</taxon>
        <taxon>Viridiplantae</taxon>
        <taxon>Streptophyta</taxon>
        <taxon>Embryophyta</taxon>
        <taxon>Tracheophyta</taxon>
        <taxon>Spermatophyta</taxon>
        <taxon>Magnoliopsida</taxon>
        <taxon>eudicotyledons</taxon>
        <taxon>Gunneridae</taxon>
        <taxon>Pentapetalae</taxon>
        <taxon>Caryophyllales</taxon>
        <taxon>Nepenthaceae</taxon>
        <taxon>Nepenthes</taxon>
    </lineage>
</organism>
<comment type="subcellular location">
    <subcellularLocation>
        <location evidence="1">Nucleus</location>
    </subcellularLocation>
</comment>
<dbReference type="Gene3D" id="1.10.246.220">
    <property type="match status" value="1"/>
</dbReference>
<dbReference type="InterPro" id="IPR017930">
    <property type="entry name" value="Myb_dom"/>
</dbReference>
<feature type="region of interest" description="Disordered" evidence="3">
    <location>
        <begin position="366"/>
        <end position="407"/>
    </location>
</feature>
<dbReference type="PANTHER" id="PTHR47122:SF8">
    <property type="entry name" value="MYB-LIKE DOMAIN-CONTAINING PROTEIN"/>
    <property type="match status" value="1"/>
</dbReference>
<feature type="compositionally biased region" description="Basic residues" evidence="3">
    <location>
        <begin position="395"/>
        <end position="407"/>
    </location>
</feature>
<evidence type="ECO:0000256" key="3">
    <source>
        <dbReference type="SAM" id="MobiDB-lite"/>
    </source>
</evidence>
<dbReference type="PANTHER" id="PTHR47122">
    <property type="entry name" value="MYB-LIKE DNA-BINDING DOMAIN CONTAINING PROTEIN, EXPRESSED"/>
    <property type="match status" value="1"/>
</dbReference>
<dbReference type="Pfam" id="PF00249">
    <property type="entry name" value="Myb_DNA-binding"/>
    <property type="match status" value="1"/>
</dbReference>
<dbReference type="EMBL" id="BSYO01000009">
    <property type="protein sequence ID" value="GMH09811.1"/>
    <property type="molecule type" value="Genomic_DNA"/>
</dbReference>
<proteinExistence type="predicted"/>
<evidence type="ECO:0000256" key="2">
    <source>
        <dbReference type="ARBA" id="ARBA00023242"/>
    </source>
</evidence>
<sequence length="587" mass="65466">MSVRKALVGALPFGGEAATNAVSCTVVDGEQLSPGHTTRVVARRIPKLTFRFHFAMLNHFDSVEPAYIIADLMNEVKEDDCYIPTMVAEEIAAEHLLPGPKIDNAGALYFDENFDKGLEIDDISSIFHYGLKSNSGGLDSNTSGEGKDELKCGGFDAILHEDEVADLRPTIGLTTACEDYYLDVDFSQKVPELDYHFCEESDSRNSGSESHSPGTSNEAVREPESYIRGPDSPNDYYEMTIPCESHWSLGSTCGSEMLVKDKMGQKGLATCDLKDNVEAKPVAGLLSSGKPHKSEKKINLCHGLNPERVAWTSARGKFDISASLVGETVDGDDLSMQKVFTDISYEVRKVGPLLRQKRLRKPTRRYIEESSQLKSQYHRVRKDNSTSSSKGKLLGVRHRNKHQHKGAKAALLISREVSPGRSPRPVPFQEQDSSMKFAGIVGHDSDEEYNPVGCNYSMRTKRGSDRRKQNMVWTLSEVMKLVDGISQFGVGKWTAIRKTFFSSSSYRTSLDIRDKWRNLLRASCMQLKSKDEDERTWRNGSQPLPKALLQRVSELASIHPYPRCGSKLSRTSRRDLSVPLSCCDNPF</sequence>
<feature type="domain" description="HTH myb-type" evidence="5">
    <location>
        <begin position="473"/>
        <end position="524"/>
    </location>
</feature>
<dbReference type="InterPro" id="IPR001005">
    <property type="entry name" value="SANT/Myb"/>
</dbReference>
<name>A0AAD3XMK2_NEPGR</name>
<dbReference type="PROSITE" id="PS50090">
    <property type="entry name" value="MYB_LIKE"/>
    <property type="match status" value="1"/>
</dbReference>
<dbReference type="PROSITE" id="PS51294">
    <property type="entry name" value="HTH_MYB"/>
    <property type="match status" value="1"/>
</dbReference>
<dbReference type="GO" id="GO:0005634">
    <property type="term" value="C:nucleus"/>
    <property type="evidence" value="ECO:0007669"/>
    <property type="project" value="UniProtKB-SubCell"/>
</dbReference>
<keyword evidence="7" id="KW-1185">Reference proteome</keyword>
<evidence type="ECO:0000256" key="1">
    <source>
        <dbReference type="ARBA" id="ARBA00004123"/>
    </source>
</evidence>
<evidence type="ECO:0000313" key="7">
    <source>
        <dbReference type="Proteomes" id="UP001279734"/>
    </source>
</evidence>
<protein>
    <submittedName>
        <fullName evidence="6">Uncharacterized protein</fullName>
    </submittedName>
</protein>
<evidence type="ECO:0000259" key="4">
    <source>
        <dbReference type="PROSITE" id="PS50090"/>
    </source>
</evidence>
<evidence type="ECO:0000259" key="5">
    <source>
        <dbReference type="PROSITE" id="PS51294"/>
    </source>
</evidence>
<feature type="domain" description="Myb-like" evidence="4">
    <location>
        <begin position="473"/>
        <end position="520"/>
    </location>
</feature>
<keyword evidence="2" id="KW-0539">Nucleus</keyword>
<feature type="region of interest" description="Disordered" evidence="3">
    <location>
        <begin position="200"/>
        <end position="232"/>
    </location>
</feature>
<evidence type="ECO:0000313" key="6">
    <source>
        <dbReference type="EMBL" id="GMH09811.1"/>
    </source>
</evidence>
<feature type="compositionally biased region" description="Polar residues" evidence="3">
    <location>
        <begin position="204"/>
        <end position="218"/>
    </location>
</feature>
<dbReference type="Proteomes" id="UP001279734">
    <property type="component" value="Unassembled WGS sequence"/>
</dbReference>
<dbReference type="InterPro" id="IPR009057">
    <property type="entry name" value="Homeodomain-like_sf"/>
</dbReference>
<accession>A0AAD3XMK2</accession>
<dbReference type="CDD" id="cd11660">
    <property type="entry name" value="SANT_TRF"/>
    <property type="match status" value="1"/>
</dbReference>
<dbReference type="AlphaFoldDB" id="A0AAD3XMK2"/>
<reference evidence="6" key="1">
    <citation type="submission" date="2023-05" db="EMBL/GenBank/DDBJ databases">
        <title>Nepenthes gracilis genome sequencing.</title>
        <authorList>
            <person name="Fukushima K."/>
        </authorList>
    </citation>
    <scope>NUCLEOTIDE SEQUENCE</scope>
    <source>
        <strain evidence="6">SING2019-196</strain>
    </source>
</reference>
<gene>
    <name evidence="6" type="ORF">Nepgr_011652</name>
</gene>